<feature type="compositionally biased region" description="Low complexity" evidence="4">
    <location>
        <begin position="312"/>
        <end position="330"/>
    </location>
</feature>
<feature type="domain" description="CheR-type methyltransferase" evidence="5">
    <location>
        <begin position="8"/>
        <end position="257"/>
    </location>
</feature>
<dbReference type="PROSITE" id="PS50123">
    <property type="entry name" value="CHER"/>
    <property type="match status" value="1"/>
</dbReference>
<dbReference type="PANTHER" id="PTHR24422:SF19">
    <property type="entry name" value="CHEMOTAXIS PROTEIN METHYLTRANSFERASE"/>
    <property type="match status" value="1"/>
</dbReference>
<dbReference type="InterPro" id="IPR000780">
    <property type="entry name" value="CheR_MeTrfase"/>
</dbReference>
<keyword evidence="1 6" id="KW-0489">Methyltransferase</keyword>
<dbReference type="GO" id="GO:0008757">
    <property type="term" value="F:S-adenosylmethionine-dependent methyltransferase activity"/>
    <property type="evidence" value="ECO:0007669"/>
    <property type="project" value="InterPro"/>
</dbReference>
<dbReference type="InterPro" id="IPR029063">
    <property type="entry name" value="SAM-dependent_MTases_sf"/>
</dbReference>
<dbReference type="Proteomes" id="UP000018922">
    <property type="component" value="Chromosome I"/>
</dbReference>
<dbReference type="Gene3D" id="1.25.40.10">
    <property type="entry name" value="Tetratricopeptide repeat domain"/>
    <property type="match status" value="1"/>
</dbReference>
<gene>
    <name evidence="6" type="ordered locus">MGMSRv2__1362</name>
</gene>
<dbReference type="eggNOG" id="COG1352">
    <property type="taxonomic scope" value="Bacteria"/>
</dbReference>
<dbReference type="KEGG" id="mgy:MGMSRv2__1362"/>
<dbReference type="SMART" id="SM00138">
    <property type="entry name" value="MeTrc"/>
    <property type="match status" value="1"/>
</dbReference>
<evidence type="ECO:0000313" key="6">
    <source>
        <dbReference type="EMBL" id="CDK98577.1"/>
    </source>
</evidence>
<proteinExistence type="predicted"/>
<dbReference type="PANTHER" id="PTHR24422">
    <property type="entry name" value="CHEMOTAXIS PROTEIN METHYLTRANSFERASE"/>
    <property type="match status" value="1"/>
</dbReference>
<dbReference type="SMART" id="SM00028">
    <property type="entry name" value="TPR"/>
    <property type="match status" value="2"/>
</dbReference>
<dbReference type="InterPro" id="IPR019734">
    <property type="entry name" value="TPR_rpt"/>
</dbReference>
<evidence type="ECO:0000259" key="5">
    <source>
        <dbReference type="PROSITE" id="PS50123"/>
    </source>
</evidence>
<dbReference type="SUPFAM" id="SSF47757">
    <property type="entry name" value="Chemotaxis receptor methyltransferase CheR, N-terminal domain"/>
    <property type="match status" value="1"/>
</dbReference>
<dbReference type="Gene3D" id="3.40.50.150">
    <property type="entry name" value="Vaccinia Virus protein VP39"/>
    <property type="match status" value="1"/>
</dbReference>
<keyword evidence="7" id="KW-1185">Reference proteome</keyword>
<feature type="region of interest" description="Disordered" evidence="4">
    <location>
        <begin position="282"/>
        <end position="335"/>
    </location>
</feature>
<dbReference type="InterPro" id="IPR011990">
    <property type="entry name" value="TPR-like_helical_dom_sf"/>
</dbReference>
<dbReference type="SUPFAM" id="SSF48452">
    <property type="entry name" value="TPR-like"/>
    <property type="match status" value="1"/>
</dbReference>
<dbReference type="PRINTS" id="PR00996">
    <property type="entry name" value="CHERMTFRASE"/>
</dbReference>
<dbReference type="GO" id="GO:0032259">
    <property type="term" value="P:methylation"/>
    <property type="evidence" value="ECO:0007669"/>
    <property type="project" value="UniProtKB-KW"/>
</dbReference>
<dbReference type="SUPFAM" id="SSF53335">
    <property type="entry name" value="S-adenosyl-L-methionine-dependent methyltransferases"/>
    <property type="match status" value="1"/>
</dbReference>
<protein>
    <submittedName>
        <fullName evidence="6">Chemotaxis protein methyltransferase</fullName>
    </submittedName>
</protein>
<evidence type="ECO:0000256" key="1">
    <source>
        <dbReference type="ARBA" id="ARBA00022603"/>
    </source>
</evidence>
<dbReference type="InterPro" id="IPR022642">
    <property type="entry name" value="CheR_C"/>
</dbReference>
<sequence>MTTVADLLADPYFPRLKALVIDVTGMAFYADKDADLALIVADRMDHCVIDNCATYLERLQGDGEEMDSLVAELTIGETYFFRHKEQFDALREIILPDILARNASSRRLRIWSAGCATGPEPYTLAILLKREFGAQMLGWHVSILGTDINQKFLARARDGRYDQWAFRATPENIRQECFVAVGKQWQIKPEYKAMVSFQYHNLTRNRFPSITDNIAAFDIIICRNVVIYFSRETVEALVPCFRESLTNGGWLVMGHAEPNMELFRSFRTVNCPGAVLYQRVDGEAPETPPPALRPPPPLRPPGPAARPPKPSKPVLRPPAAAAKATPAATTSQPLSEVRALADQGKWDDALRACDTALTGDALNWRPHYLRALILDQMGDKEACETALRRAIYLDRRAVLPHYHLGLFLQRAEEIEAARRSFRNVLTLLEHQADETLVDEGEDLNAGQLRETVGMHMKLIGM</sequence>
<keyword evidence="3" id="KW-0949">S-adenosyl-L-methionine</keyword>
<dbReference type="InterPro" id="IPR050903">
    <property type="entry name" value="Bact_Chemotaxis_MeTrfase"/>
</dbReference>
<evidence type="ECO:0000313" key="7">
    <source>
        <dbReference type="Proteomes" id="UP000018922"/>
    </source>
</evidence>
<dbReference type="Pfam" id="PF13181">
    <property type="entry name" value="TPR_8"/>
    <property type="match status" value="1"/>
</dbReference>
<feature type="compositionally biased region" description="Pro residues" evidence="4">
    <location>
        <begin position="286"/>
        <end position="311"/>
    </location>
</feature>
<keyword evidence="2" id="KW-0808">Transferase</keyword>
<dbReference type="STRING" id="1430440.MGMSRv2__1362"/>
<dbReference type="HOGENOM" id="CLU_025854_4_1_5"/>
<name>V6EZJ4_MAGGM</name>
<dbReference type="AlphaFoldDB" id="V6EZJ4"/>
<reference evidence="6 7" key="1">
    <citation type="journal article" date="2014" name="Genome Announc.">
        <title>Complete genome sequence of Magnetospirillum gryphiswaldense MSR-1.</title>
        <authorList>
            <person name="Wang X."/>
            <person name="Wang Q."/>
            <person name="Zhang W."/>
            <person name="Wang Y."/>
            <person name="Li L."/>
            <person name="Wen T."/>
            <person name="Zhang T."/>
            <person name="Zhang Y."/>
            <person name="Xu J."/>
            <person name="Hu J."/>
            <person name="Li S."/>
            <person name="Liu L."/>
            <person name="Liu J."/>
            <person name="Jiang W."/>
            <person name="Tian J."/>
            <person name="Li Y."/>
            <person name="Schuler D."/>
            <person name="Wang L."/>
            <person name="Li J."/>
        </authorList>
    </citation>
    <scope>NUCLEOTIDE SEQUENCE [LARGE SCALE GENOMIC DNA]</scope>
    <source>
        <strain evidence="7">DSM 6361 / JCM 21280 / NBRC 15271 / MSR-1</strain>
    </source>
</reference>
<evidence type="ECO:0000256" key="4">
    <source>
        <dbReference type="SAM" id="MobiDB-lite"/>
    </source>
</evidence>
<dbReference type="EMBL" id="HG794546">
    <property type="protein sequence ID" value="CDK98577.1"/>
    <property type="molecule type" value="Genomic_DNA"/>
</dbReference>
<accession>V6EZJ4</accession>
<evidence type="ECO:0000256" key="2">
    <source>
        <dbReference type="ARBA" id="ARBA00022679"/>
    </source>
</evidence>
<evidence type="ECO:0000256" key="3">
    <source>
        <dbReference type="ARBA" id="ARBA00022691"/>
    </source>
</evidence>
<dbReference type="Pfam" id="PF01739">
    <property type="entry name" value="CheR"/>
    <property type="match status" value="1"/>
</dbReference>
<organism evidence="6 7">
    <name type="scientific">Magnetospirillum gryphiswaldense (strain DSM 6361 / JCM 21280 / NBRC 15271 / MSR-1)</name>
    <dbReference type="NCBI Taxonomy" id="431944"/>
    <lineage>
        <taxon>Bacteria</taxon>
        <taxon>Pseudomonadati</taxon>
        <taxon>Pseudomonadota</taxon>
        <taxon>Alphaproteobacteria</taxon>
        <taxon>Rhodospirillales</taxon>
        <taxon>Rhodospirillaceae</taxon>
        <taxon>Magnetospirillum</taxon>
    </lineage>
</organism>